<dbReference type="PANTHER" id="PTHR22166:SF12">
    <property type="entry name" value="ENDOPLASMIC RETICULUM JUNCTION FORMATION PROTEIN LUNAPARK"/>
    <property type="match status" value="1"/>
</dbReference>
<comment type="caution">
    <text evidence="1">Lacks conserved residue(s) required for the propagation of feature annotation.</text>
</comment>
<feature type="transmembrane region" description="Helical" evidence="1">
    <location>
        <begin position="38"/>
        <end position="58"/>
    </location>
</feature>
<evidence type="ECO:0000313" key="5">
    <source>
        <dbReference type="Proteomes" id="UP000308199"/>
    </source>
</evidence>
<dbReference type="OrthoDB" id="1725934at2759"/>
<dbReference type="InterPro" id="IPR019273">
    <property type="entry name" value="Lunapark_Znf"/>
</dbReference>
<proteinExistence type="inferred from homology"/>
<feature type="compositionally biased region" description="Low complexity" evidence="2">
    <location>
        <begin position="152"/>
        <end position="166"/>
    </location>
</feature>
<comment type="function">
    <text evidence="1">Plays a role in determining ER morphology.</text>
</comment>
<keyword evidence="5" id="KW-1185">Reference proteome</keyword>
<keyword evidence="1" id="KW-0812">Transmembrane</keyword>
<comment type="similarity">
    <text evidence="1">Belongs to the lunapark family.</text>
</comment>
<comment type="subcellular location">
    <subcellularLocation>
        <location evidence="1">Endoplasmic reticulum membrane</location>
        <topology evidence="1">Multi-pass membrane protein</topology>
    </subcellularLocation>
</comment>
<comment type="domain">
    <text evidence="1">The C4-type zinc finger motif is necessary both for its ER three-way tubular junction localization and formation.</text>
</comment>
<sequence length="383" mass="42326">MQKEPEDYEQVLSSLALDIQKRQTRLSEIRLRERRTTLLLTMYALAFWVAYVGAWYAGLLPQVSGLQVERTVHVALVFVGPIVIQFSRRIVQTWYAKIGNVEEKTLKKLLAQQRSKVEEIKAKTNYYSTKNLIERYDASPAGSPSRPRPGLPQQIPTTPQRPPQVQNIGLAPGQSRPQTPGAPVMGPQDGAASANPQIPTTPPRKQWYDKLADALLGDDEMSVNSAATRYALICQKCFSHNGLVKEDLWEDTQYVCPKCGNFNPSVRSLRVERSTSPSRPETSISQLQRSSRSGPRKSEPLSGSLLQPPSAATGAGRRKSMPAPQAIPLDEESQPMPSVPVHAPLRRSPLSNPISLPDNEEEGDTSLGHPEGQEHAIVMEVDS</sequence>
<dbReference type="GO" id="GO:0098826">
    <property type="term" value="C:endoplasmic reticulum tubular network membrane"/>
    <property type="evidence" value="ECO:0007669"/>
    <property type="project" value="UniProtKB-UniRule"/>
</dbReference>
<keyword evidence="1" id="KW-0862">Zinc</keyword>
<keyword evidence="1" id="KW-1133">Transmembrane helix</keyword>
<dbReference type="AlphaFoldDB" id="A0A4S4KXR8"/>
<dbReference type="GO" id="GO:0008270">
    <property type="term" value="F:zinc ion binding"/>
    <property type="evidence" value="ECO:0007669"/>
    <property type="project" value="UniProtKB-KW"/>
</dbReference>
<keyword evidence="1" id="KW-0256">Endoplasmic reticulum</keyword>
<protein>
    <recommendedName>
        <fullName evidence="1">Endoplasmic reticulum junction formation protein lunapark</fullName>
    </recommendedName>
</protein>
<evidence type="ECO:0000256" key="1">
    <source>
        <dbReference type="RuleBase" id="RU367073"/>
    </source>
</evidence>
<keyword evidence="1" id="KW-0479">Metal-binding</keyword>
<organism evidence="4 5">
    <name type="scientific">Phellinidium pouzarii</name>
    <dbReference type="NCBI Taxonomy" id="167371"/>
    <lineage>
        <taxon>Eukaryota</taxon>
        <taxon>Fungi</taxon>
        <taxon>Dikarya</taxon>
        <taxon>Basidiomycota</taxon>
        <taxon>Agaricomycotina</taxon>
        <taxon>Agaricomycetes</taxon>
        <taxon>Hymenochaetales</taxon>
        <taxon>Hymenochaetaceae</taxon>
        <taxon>Phellinidium</taxon>
    </lineage>
</organism>
<evidence type="ECO:0000256" key="2">
    <source>
        <dbReference type="SAM" id="MobiDB-lite"/>
    </source>
</evidence>
<keyword evidence="1" id="KW-0863">Zinc-finger</keyword>
<dbReference type="InterPro" id="IPR040115">
    <property type="entry name" value="Lnp"/>
</dbReference>
<dbReference type="Pfam" id="PF10058">
    <property type="entry name" value="Zn_ribbon_10"/>
    <property type="match status" value="1"/>
</dbReference>
<evidence type="ECO:0000313" key="4">
    <source>
        <dbReference type="EMBL" id="THH02958.1"/>
    </source>
</evidence>
<dbReference type="GO" id="GO:1903373">
    <property type="term" value="P:positive regulation of endoplasmic reticulum tubular network organization"/>
    <property type="evidence" value="ECO:0007669"/>
    <property type="project" value="UniProtKB-UniRule"/>
</dbReference>
<accession>A0A4S4KXR8</accession>
<gene>
    <name evidence="4" type="ORF">EW145_g6654</name>
</gene>
<keyword evidence="1" id="KW-0472">Membrane</keyword>
<feature type="domain" description="Lunapark zinc ribbon" evidence="3">
    <location>
        <begin position="207"/>
        <end position="263"/>
    </location>
</feature>
<feature type="region of interest" description="Disordered" evidence="2">
    <location>
        <begin position="137"/>
        <end position="204"/>
    </location>
</feature>
<comment type="caution">
    <text evidence="4">The sequence shown here is derived from an EMBL/GenBank/DDBJ whole genome shotgun (WGS) entry which is preliminary data.</text>
</comment>
<reference evidence="4 5" key="1">
    <citation type="submission" date="2019-02" db="EMBL/GenBank/DDBJ databases">
        <title>Genome sequencing of the rare red list fungi Phellinidium pouzarii.</title>
        <authorList>
            <person name="Buettner E."/>
            <person name="Kellner H."/>
        </authorList>
    </citation>
    <scope>NUCLEOTIDE SEQUENCE [LARGE SCALE GENOMIC DNA]</scope>
    <source>
        <strain evidence="4 5">DSM 108285</strain>
    </source>
</reference>
<dbReference type="PANTHER" id="PTHR22166">
    <property type="entry name" value="ENDOPLASMIC RETICULUM JUNCTION FORMATION PROTEIN LUNAPARK"/>
    <property type="match status" value="1"/>
</dbReference>
<feature type="region of interest" description="Disordered" evidence="2">
    <location>
        <begin position="270"/>
        <end position="383"/>
    </location>
</feature>
<name>A0A4S4KXR8_9AGAM</name>
<dbReference type="Proteomes" id="UP000308199">
    <property type="component" value="Unassembled WGS sequence"/>
</dbReference>
<dbReference type="EMBL" id="SGPK01000529">
    <property type="protein sequence ID" value="THH02958.1"/>
    <property type="molecule type" value="Genomic_DNA"/>
</dbReference>
<dbReference type="GO" id="GO:0071788">
    <property type="term" value="P:endoplasmic reticulum tubular network maintenance"/>
    <property type="evidence" value="ECO:0007669"/>
    <property type="project" value="UniProtKB-UniRule"/>
</dbReference>
<feature type="compositionally biased region" description="Polar residues" evidence="2">
    <location>
        <begin position="274"/>
        <end position="293"/>
    </location>
</feature>
<evidence type="ECO:0000259" key="3">
    <source>
        <dbReference type="Pfam" id="PF10058"/>
    </source>
</evidence>